<proteinExistence type="predicted"/>
<dbReference type="AlphaFoldDB" id="A0A8T0QVD5"/>
<accession>A0A8T0QVD5</accession>
<feature type="region of interest" description="Disordered" evidence="1">
    <location>
        <begin position="1"/>
        <end position="107"/>
    </location>
</feature>
<organism evidence="2 3">
    <name type="scientific">Panicum virgatum</name>
    <name type="common">Blackwell switchgrass</name>
    <dbReference type="NCBI Taxonomy" id="38727"/>
    <lineage>
        <taxon>Eukaryota</taxon>
        <taxon>Viridiplantae</taxon>
        <taxon>Streptophyta</taxon>
        <taxon>Embryophyta</taxon>
        <taxon>Tracheophyta</taxon>
        <taxon>Spermatophyta</taxon>
        <taxon>Magnoliopsida</taxon>
        <taxon>Liliopsida</taxon>
        <taxon>Poales</taxon>
        <taxon>Poaceae</taxon>
        <taxon>PACMAD clade</taxon>
        <taxon>Panicoideae</taxon>
        <taxon>Panicodae</taxon>
        <taxon>Paniceae</taxon>
        <taxon>Panicinae</taxon>
        <taxon>Panicum</taxon>
        <taxon>Panicum sect. Hiantes</taxon>
    </lineage>
</organism>
<keyword evidence="3" id="KW-1185">Reference proteome</keyword>
<comment type="caution">
    <text evidence="2">The sequence shown here is derived from an EMBL/GenBank/DDBJ whole genome shotgun (WGS) entry which is preliminary data.</text>
</comment>
<reference evidence="2" key="1">
    <citation type="submission" date="2020-05" db="EMBL/GenBank/DDBJ databases">
        <title>WGS assembly of Panicum virgatum.</title>
        <authorList>
            <person name="Lovell J.T."/>
            <person name="Jenkins J."/>
            <person name="Shu S."/>
            <person name="Juenger T.E."/>
            <person name="Schmutz J."/>
        </authorList>
    </citation>
    <scope>NUCLEOTIDE SEQUENCE</scope>
    <source>
        <strain evidence="2">AP13</strain>
    </source>
</reference>
<dbReference type="Proteomes" id="UP000823388">
    <property type="component" value="Chromosome 6N"/>
</dbReference>
<evidence type="ECO:0000313" key="3">
    <source>
        <dbReference type="Proteomes" id="UP000823388"/>
    </source>
</evidence>
<evidence type="ECO:0000313" key="2">
    <source>
        <dbReference type="EMBL" id="KAG2577121.1"/>
    </source>
</evidence>
<dbReference type="EMBL" id="CM029048">
    <property type="protein sequence ID" value="KAG2577121.1"/>
    <property type="molecule type" value="Genomic_DNA"/>
</dbReference>
<name>A0A8T0QVD5_PANVG</name>
<sequence length="107" mass="11309">MQGRWHSAETAEEVLPMPRVAPAGLPSGSQFPKPYAAARGTAAGGEGRHGEAQPRRAGARSGREQRLAAGRQLGLGRSAAAAPHRSRRNRPSIQERGKPARATEPLT</sequence>
<evidence type="ECO:0000256" key="1">
    <source>
        <dbReference type="SAM" id="MobiDB-lite"/>
    </source>
</evidence>
<gene>
    <name evidence="2" type="ORF">PVAP13_6NG093790</name>
</gene>
<protein>
    <submittedName>
        <fullName evidence="2">Uncharacterized protein</fullName>
    </submittedName>
</protein>